<accession>A0A7D7S7N4</accession>
<proteinExistence type="predicted"/>
<reference evidence="1 2" key="1">
    <citation type="submission" date="2020-07" db="EMBL/GenBank/DDBJ databases">
        <title>Genomic diversity of species in the Neisseriaceae family.</title>
        <authorList>
            <person name="Vincent A.T."/>
            <person name="Bernet E."/>
            <person name="Veyrier F.J."/>
        </authorList>
    </citation>
    <scope>NUCLEOTIDE SEQUENCE [LARGE SCALE GENOMIC DNA]</scope>
    <source>
        <strain evidence="1 2">DSM 22244</strain>
    </source>
</reference>
<name>A0A7D7S7N4_9NEIS</name>
<dbReference type="SUPFAM" id="SSF50969">
    <property type="entry name" value="YVTN repeat-like/Quinoprotein amine dehydrogenase"/>
    <property type="match status" value="1"/>
</dbReference>
<protein>
    <submittedName>
        <fullName evidence="1">Uncharacterized protein</fullName>
    </submittedName>
</protein>
<dbReference type="RefSeq" id="WP_182121870.1">
    <property type="nucleotide sequence ID" value="NZ_CP059567.1"/>
</dbReference>
<dbReference type="Gene3D" id="2.130.10.10">
    <property type="entry name" value="YVTN repeat-like/Quinoprotein amine dehydrogenase"/>
    <property type="match status" value="1"/>
</dbReference>
<dbReference type="KEGG" id="nsg:H3L94_09800"/>
<sequence length="359" mass="39352">MPQNTKPIKLKSADYLYFSRCGRYLATSKVQGRIALYDALDGRLLWQNKPLKNIDMLAFSPCGQWLSVTAEGGYWYVLAVEDAAQVAAGRHPRQTHGVFNALHFLPDGSGLFNIERYTYLDKQAAPPRWADCREVTAWRFPDGVLQGVRQLDLPFSNCQVFQNPISGRYVMMHTLPAPLENGNSTVSYALHTWQGNPLTAELVDISPPAVARAPDEAPGEGRWKWIEHIGFAANGDMAVLLQPGYAHPGYALLLTDGENFAPRAFVPLPDLEAGYFKNCAVGTEIVATAHYAGETGGVYFHRRADLSLIGHWPYPAGITAIAFHPGGTGMALAARAKSVYYPDFPQSETGLIAWLGNGA</sequence>
<gene>
    <name evidence="1" type="ORF">H3L94_09800</name>
</gene>
<dbReference type="Proteomes" id="UP000514752">
    <property type="component" value="Chromosome"/>
</dbReference>
<dbReference type="EMBL" id="CP059567">
    <property type="protein sequence ID" value="QMT40131.1"/>
    <property type="molecule type" value="Genomic_DNA"/>
</dbReference>
<dbReference type="InterPro" id="IPR011044">
    <property type="entry name" value="Quino_amine_DH_bsu"/>
</dbReference>
<dbReference type="InterPro" id="IPR015943">
    <property type="entry name" value="WD40/YVTN_repeat-like_dom_sf"/>
</dbReference>
<organism evidence="1 2">
    <name type="scientific">Neisseria shayeganii</name>
    <dbReference type="NCBI Taxonomy" id="607712"/>
    <lineage>
        <taxon>Bacteria</taxon>
        <taxon>Pseudomonadati</taxon>
        <taxon>Pseudomonadota</taxon>
        <taxon>Betaproteobacteria</taxon>
        <taxon>Neisseriales</taxon>
        <taxon>Neisseriaceae</taxon>
        <taxon>Neisseria</taxon>
    </lineage>
</organism>
<dbReference type="AlphaFoldDB" id="A0A7D7S7N4"/>
<evidence type="ECO:0000313" key="1">
    <source>
        <dbReference type="EMBL" id="QMT40131.1"/>
    </source>
</evidence>
<evidence type="ECO:0000313" key="2">
    <source>
        <dbReference type="Proteomes" id="UP000514752"/>
    </source>
</evidence>